<sequence length="673" mass="74997">MSRSHSPLAAENSPNNLAELQEIRDEIVSLRQKFDKDFKVLHTFLIRHFQVMRNAVTGDKSEIAQVLNKPVSEGKFPTHRIDHGEAALPESSILSSAHRAFLDAVRHRRAFEINVANCERSQAQKDVFHILGHLHEDNADAIRMRALLDDAVHNMNSIQSTPIASKATSSRLDRLSAPKKQLKLAPPKRRTKLTTNQRPNSSPPKRVSSTVTPRSTGLADLVYFSDEESTTAPPLMRRPKVVLKTPPSLSGLLIFRHHYNPLLPAREKAVRFDKTHSKSTAPMKPNERKSKPLTPFVPLGMRQYTMWPTEKSQSLVTTSMENGLGGEADRLTAEDVKTMLEAALNQHSERKSSQLQVQDRDVGTSCQAFTEEKALSPIPTPKKTTLVDATSTSVPLFGFPSALCFLFCWFKLAFCSALFFVQEPLIIYLHLSYSSYVCRPQSPIFTPDQEVSASITKKEFESIPTVSGFSQTDAQSFSDGVWLDPDRSEGEYGGIPIRVIEQASLMSKELGPLPSMSATVSQSGDEESIHSEGEFTLDQVAKQSAGWVAPWRDPLLHLIALGTSNVTSKLPWNQQQKIKKAAVLLDERNAHREVVFSEPDEIESSSADDLSWVKRIASTRRAKRQAEALIPQTADKSNGEVSVTSSVKEFRRAILARSSQKMRQREASLSEGW</sequence>
<dbReference type="Proteomes" id="UP000278807">
    <property type="component" value="Unassembled WGS sequence"/>
</dbReference>
<dbReference type="AlphaFoldDB" id="A0A158QHE5"/>
<reference evidence="4" key="1">
    <citation type="submission" date="2016-04" db="UniProtKB">
        <authorList>
            <consortium name="WormBaseParasite"/>
        </authorList>
    </citation>
    <scope>IDENTIFICATION</scope>
</reference>
<feature type="region of interest" description="Disordered" evidence="1">
    <location>
        <begin position="271"/>
        <end position="295"/>
    </location>
</feature>
<evidence type="ECO:0000313" key="3">
    <source>
        <dbReference type="Proteomes" id="UP000278807"/>
    </source>
</evidence>
<feature type="region of interest" description="Disordered" evidence="1">
    <location>
        <begin position="185"/>
        <end position="213"/>
    </location>
</feature>
<dbReference type="WBParaSite" id="HNAJ_0000728601-mRNA-1">
    <property type="protein sequence ID" value="HNAJ_0000728601-mRNA-1"/>
    <property type="gene ID" value="HNAJ_0000728601"/>
</dbReference>
<organism evidence="4">
    <name type="scientific">Rodentolepis nana</name>
    <name type="common">Dwarf tapeworm</name>
    <name type="synonym">Hymenolepis nana</name>
    <dbReference type="NCBI Taxonomy" id="102285"/>
    <lineage>
        <taxon>Eukaryota</taxon>
        <taxon>Metazoa</taxon>
        <taxon>Spiralia</taxon>
        <taxon>Lophotrochozoa</taxon>
        <taxon>Platyhelminthes</taxon>
        <taxon>Cestoda</taxon>
        <taxon>Eucestoda</taxon>
        <taxon>Cyclophyllidea</taxon>
        <taxon>Hymenolepididae</taxon>
        <taxon>Rodentolepis</taxon>
    </lineage>
</organism>
<dbReference type="EMBL" id="UZAE01012028">
    <property type="protein sequence ID" value="VDO03142.1"/>
    <property type="molecule type" value="Genomic_DNA"/>
</dbReference>
<dbReference type="OrthoDB" id="6277261at2759"/>
<accession>A0A158QHE5</accession>
<evidence type="ECO:0000256" key="1">
    <source>
        <dbReference type="SAM" id="MobiDB-lite"/>
    </source>
</evidence>
<proteinExistence type="predicted"/>
<name>A0A158QHE5_RODNA</name>
<keyword evidence="3" id="KW-1185">Reference proteome</keyword>
<reference evidence="2 3" key="2">
    <citation type="submission" date="2018-11" db="EMBL/GenBank/DDBJ databases">
        <authorList>
            <consortium name="Pathogen Informatics"/>
        </authorList>
    </citation>
    <scope>NUCLEOTIDE SEQUENCE [LARGE SCALE GENOMIC DNA]</scope>
</reference>
<evidence type="ECO:0000313" key="2">
    <source>
        <dbReference type="EMBL" id="VDO03142.1"/>
    </source>
</evidence>
<gene>
    <name evidence="2" type="ORF">HNAJ_LOCUS7282</name>
</gene>
<evidence type="ECO:0000313" key="4">
    <source>
        <dbReference type="WBParaSite" id="HNAJ_0000728601-mRNA-1"/>
    </source>
</evidence>
<protein>
    <submittedName>
        <fullName evidence="4">Protein kinase domain-containing protein</fullName>
    </submittedName>
</protein>